<dbReference type="EMBL" id="JANBUW010000449">
    <property type="protein sequence ID" value="KAJ2846810.1"/>
    <property type="molecule type" value="Genomic_DNA"/>
</dbReference>
<dbReference type="SUPFAM" id="SSF117281">
    <property type="entry name" value="Kelch motif"/>
    <property type="match status" value="1"/>
</dbReference>
<feature type="region of interest" description="Disordered" evidence="2">
    <location>
        <begin position="709"/>
        <end position="742"/>
    </location>
</feature>
<dbReference type="PANTHER" id="PTHR23244:SF456">
    <property type="entry name" value="MULTIPLE EPIDERMAL GROWTH FACTOR-LIKE DOMAINS PROTEIN 8"/>
    <property type="match status" value="1"/>
</dbReference>
<dbReference type="Proteomes" id="UP001139887">
    <property type="component" value="Unassembled WGS sequence"/>
</dbReference>
<feature type="compositionally biased region" description="Low complexity" evidence="2">
    <location>
        <begin position="725"/>
        <end position="736"/>
    </location>
</feature>
<evidence type="ECO:0000313" key="4">
    <source>
        <dbReference type="Proteomes" id="UP001139887"/>
    </source>
</evidence>
<feature type="compositionally biased region" description="Pro residues" evidence="2">
    <location>
        <begin position="351"/>
        <end position="362"/>
    </location>
</feature>
<dbReference type="GO" id="GO:0061245">
    <property type="term" value="P:establishment or maintenance of bipolar cell polarity"/>
    <property type="evidence" value="ECO:0007669"/>
    <property type="project" value="TreeGrafter"/>
</dbReference>
<evidence type="ECO:0000256" key="1">
    <source>
        <dbReference type="SAM" id="Coils"/>
    </source>
</evidence>
<feature type="region of interest" description="Disordered" evidence="2">
    <location>
        <begin position="226"/>
        <end position="279"/>
    </location>
</feature>
<dbReference type="InterPro" id="IPR006652">
    <property type="entry name" value="Kelch_1"/>
</dbReference>
<dbReference type="Gene3D" id="2.120.10.80">
    <property type="entry name" value="Kelch-type beta propeller"/>
    <property type="match status" value="1"/>
</dbReference>
<feature type="region of interest" description="Disordered" evidence="2">
    <location>
        <begin position="847"/>
        <end position="881"/>
    </location>
</feature>
<gene>
    <name evidence="3" type="ORF">IWW36_004169</name>
</gene>
<feature type="compositionally biased region" description="Basic and acidic residues" evidence="2">
    <location>
        <begin position="403"/>
        <end position="413"/>
    </location>
</feature>
<comment type="caution">
    <text evidence="3">The sequence shown here is derived from an EMBL/GenBank/DDBJ whole genome shotgun (WGS) entry which is preliminary data.</text>
</comment>
<dbReference type="SMART" id="SM00612">
    <property type="entry name" value="Kelch"/>
    <property type="match status" value="1"/>
</dbReference>
<dbReference type="GO" id="GO:0051285">
    <property type="term" value="C:cell cortex of cell tip"/>
    <property type="evidence" value="ECO:0007669"/>
    <property type="project" value="TreeGrafter"/>
</dbReference>
<keyword evidence="4" id="KW-1185">Reference proteome</keyword>
<organism evidence="3 4">
    <name type="scientific">Coemansia brasiliensis</name>
    <dbReference type="NCBI Taxonomy" id="2650707"/>
    <lineage>
        <taxon>Eukaryota</taxon>
        <taxon>Fungi</taxon>
        <taxon>Fungi incertae sedis</taxon>
        <taxon>Zoopagomycota</taxon>
        <taxon>Kickxellomycotina</taxon>
        <taxon>Kickxellomycetes</taxon>
        <taxon>Kickxellales</taxon>
        <taxon>Kickxellaceae</taxon>
        <taxon>Coemansia</taxon>
    </lineage>
</organism>
<feature type="compositionally biased region" description="Low complexity" evidence="2">
    <location>
        <begin position="857"/>
        <end position="869"/>
    </location>
</feature>
<feature type="coiled-coil region" evidence="1">
    <location>
        <begin position="766"/>
        <end position="800"/>
    </location>
</feature>
<dbReference type="InterPro" id="IPR015915">
    <property type="entry name" value="Kelch-typ_b-propeller"/>
</dbReference>
<keyword evidence="1" id="KW-0175">Coiled coil</keyword>
<feature type="region of interest" description="Disordered" evidence="2">
    <location>
        <begin position="315"/>
        <end position="413"/>
    </location>
</feature>
<proteinExistence type="predicted"/>
<dbReference type="AlphaFoldDB" id="A0A9W8I3U2"/>
<evidence type="ECO:0000256" key="2">
    <source>
        <dbReference type="SAM" id="MobiDB-lite"/>
    </source>
</evidence>
<dbReference type="OrthoDB" id="45365at2759"/>
<dbReference type="Pfam" id="PF24681">
    <property type="entry name" value="Kelch_KLHDC2_KLHL20_DRC7"/>
    <property type="match status" value="1"/>
</dbReference>
<dbReference type="PANTHER" id="PTHR23244">
    <property type="entry name" value="KELCH REPEAT DOMAIN"/>
    <property type="match status" value="1"/>
</dbReference>
<sequence length="881" mass="96919">MQGDPLEGRKGHTTVQAGSKMYVFGGTNGKQYLNDLVSFDVHAAATQGPRWNFDNLGTANIPGNRNSQSSIRRENFVLPPARAGHSSSIYPGSIYVFGGMNGEQCFNDLWVYDFELRRWSEVKPYGATPPARYGHASAVVDDCIFIMGGRTLHGEPLHDFFAYKITSQRWYTFQVNSAAWPHQIDPVFSLVKTRLLLYSGSMPRDSDGTGQVVYSLDTSKIKIQPDAPRANQSAMPPPPPASPQQQQMADENRRHHSLMPPPPLRDGNGQKPLVQPGGRAVSMAVQDGARPNLAVDTARNGNASLESFEMVSPLENNNEDASRAWSPQGGKAKAHQRRSIALVNSSAGSPPVGPTLPAPPPAATADAPGSAGDLPNSGNPDDERLTIQLRNRGAGGMAQDSEQSPRDVPRAPEPHRDVWAALAAKYNAAEADDDTKRILDVVMGMRRELGEAKQQLSTVSRKAMERVAEAERGRAAALQEAIYLKAKASALASGSPQLLSKLGAHRIRELERLHANTLNDNDALRNQLAAANQSLKQSHDALAEYRNDAELTRKQLCDLEARHSQVQEQQQRSDESSELVAELEHRVAQLEQQLHEKDSALETLSETDAERSARLDSALKSAESANQRAERVQQMLEESLQRSEELDMQVAELTGAVERQKAEAQRAADRAAKYEQMWTDAKQEVAAFAQLRAAVEQLETKDRHIASLQRKLSDVQPLQTRKDSSSSNLPRPSLSSDTPSDQARIREFHAAYLTAQRQWSETRDELLSLKSVLREADDQRRESEARLAQRERELSEVNARLSAFTSLLHEYADSARTSKIKGLNHAADDGISVANMLTAIQQLQRSSSFAVDPTPSPQLHQSQPQQQPLEVAAPKGPTHIL</sequence>
<name>A0A9W8I3U2_9FUNG</name>
<protein>
    <submittedName>
        <fullName evidence="3">Uncharacterized protein</fullName>
    </submittedName>
</protein>
<accession>A0A9W8I3U2</accession>
<feature type="compositionally biased region" description="Low complexity" evidence="2">
    <location>
        <begin position="363"/>
        <end position="373"/>
    </location>
</feature>
<evidence type="ECO:0000313" key="3">
    <source>
        <dbReference type="EMBL" id="KAJ2846810.1"/>
    </source>
</evidence>
<reference evidence="3" key="1">
    <citation type="submission" date="2022-07" db="EMBL/GenBank/DDBJ databases">
        <title>Phylogenomic reconstructions and comparative analyses of Kickxellomycotina fungi.</title>
        <authorList>
            <person name="Reynolds N.K."/>
            <person name="Stajich J.E."/>
            <person name="Barry K."/>
            <person name="Grigoriev I.V."/>
            <person name="Crous P."/>
            <person name="Smith M.E."/>
        </authorList>
    </citation>
    <scope>NUCLEOTIDE SEQUENCE</scope>
    <source>
        <strain evidence="3">NRRL 1566</strain>
    </source>
</reference>